<comment type="cofactor">
    <cofactor evidence="3">
        <name>FMN</name>
        <dbReference type="ChEBI" id="CHEBI:58210"/>
    </cofactor>
    <text evidence="3">Binds 1 FMN per subunit.</text>
</comment>
<dbReference type="SUPFAM" id="SSF102645">
    <property type="entry name" value="CoaB-like"/>
    <property type="match status" value="1"/>
</dbReference>
<comment type="similarity">
    <text evidence="3 4">In the N-terminal section; belongs to the HFCD (homo-oligomeric flavin containing Cys decarboxylase) superfamily.</text>
</comment>
<feature type="binding site" evidence="3">
    <location>
        <position position="322"/>
    </location>
    <ligand>
        <name>CTP</name>
        <dbReference type="ChEBI" id="CHEBI:37563"/>
    </ligand>
</feature>
<proteinExistence type="inferred from homology"/>
<reference evidence="7 8" key="1">
    <citation type="submission" date="2017-02" db="EMBL/GenBank/DDBJ databases">
        <authorList>
            <person name="Peterson S.W."/>
        </authorList>
    </citation>
    <scope>NUCLEOTIDE SEQUENCE [LARGE SCALE GENOMIC DNA]</scope>
    <source>
        <strain evidence="7 8">DSM 15102</strain>
    </source>
</reference>
<dbReference type="AlphaFoldDB" id="A0A1T4JZ46"/>
<dbReference type="GO" id="GO:0010181">
    <property type="term" value="F:FMN binding"/>
    <property type="evidence" value="ECO:0007669"/>
    <property type="project" value="UniProtKB-UniRule"/>
</dbReference>
<organism evidence="7 8">
    <name type="scientific">Garciella nitratireducens DSM 15102</name>
    <dbReference type="NCBI Taxonomy" id="1121911"/>
    <lineage>
        <taxon>Bacteria</taxon>
        <taxon>Bacillati</taxon>
        <taxon>Bacillota</taxon>
        <taxon>Clostridia</taxon>
        <taxon>Eubacteriales</taxon>
        <taxon>Eubacteriaceae</taxon>
        <taxon>Garciella</taxon>
    </lineage>
</organism>
<dbReference type="InterPro" id="IPR003382">
    <property type="entry name" value="Flavoprotein"/>
</dbReference>
<keyword evidence="2 3" id="KW-0456">Lyase</keyword>
<comment type="caution">
    <text evidence="3">Lacks conserved residue(s) required for the propagation of feature annotation.</text>
</comment>
<feature type="binding site" evidence="3">
    <location>
        <position position="340"/>
    </location>
    <ligand>
        <name>CTP</name>
        <dbReference type="ChEBI" id="CHEBI:37563"/>
    </ligand>
</feature>
<dbReference type="InterPro" id="IPR007085">
    <property type="entry name" value="DNA/pantothenate-metab_flavo_C"/>
</dbReference>
<evidence type="ECO:0000259" key="5">
    <source>
        <dbReference type="Pfam" id="PF02441"/>
    </source>
</evidence>
<sequence>MLDNKTIVLGVTGGIAAYKSVDLVSRLRKLGANIHVIMTESATKFVTPLTFQTLSKNVVAVDTFQNIQYWEVEHISLAQKADLFIIAPATANIIGKVANGIADDMLSTTIMATKADKLIVPAMNTQMYLNPIVQNNIKKLQKLGYRIIKPDCGFLACGDIGIGKFPSLAVIEEEVLNCFNKKKDLIGKKILITAGPTCEPIDPVRFITNHSTGKMGYAIAQEAVERGAEVILISGPTSLEVPVGAQVEFITSTEEMYDKVMEYISSVDIIIKSAAVSDYRPKKVFKEKIKKTQRELILTLEKNKDIAYELGKIKGNKILVGFAAETQNLIDNAKAKIKKKNLDFIVANDLTQEGAGFKGDTNIVKIIDKKGNIRNLPKMSKKEVAKEILDEVVKIM</sequence>
<dbReference type="OrthoDB" id="9802554at2"/>
<keyword evidence="3" id="KW-0479">Metal-binding</keyword>
<dbReference type="Pfam" id="PF04127">
    <property type="entry name" value="DFP"/>
    <property type="match status" value="1"/>
</dbReference>
<dbReference type="PANTHER" id="PTHR14359:SF6">
    <property type="entry name" value="PHOSPHOPANTOTHENOYLCYSTEINE DECARBOXYLASE"/>
    <property type="match status" value="1"/>
</dbReference>
<dbReference type="RefSeq" id="WP_087677676.1">
    <property type="nucleotide sequence ID" value="NZ_FUWV01000001.1"/>
</dbReference>
<accession>A0A1T4JZ46</accession>
<comment type="pathway">
    <text evidence="3 4">Cofactor biosynthesis; coenzyme A biosynthesis; CoA from (R)-pantothenate: step 3/5.</text>
</comment>
<feature type="binding site" evidence="3">
    <location>
        <position position="278"/>
    </location>
    <ligand>
        <name>CTP</name>
        <dbReference type="ChEBI" id="CHEBI:37563"/>
    </ligand>
</feature>
<comment type="cofactor">
    <cofactor evidence="3">
        <name>Mg(2+)</name>
        <dbReference type="ChEBI" id="CHEBI:18420"/>
    </cofactor>
</comment>
<evidence type="ECO:0000259" key="6">
    <source>
        <dbReference type="Pfam" id="PF04127"/>
    </source>
</evidence>
<comment type="function">
    <text evidence="3">Catalyzes two sequential steps in the biosynthesis of coenzyme A. In the first step cysteine is conjugated to 4'-phosphopantothenate to form 4-phosphopantothenoylcysteine. In the second step the latter compound is decarboxylated to form 4'-phosphopantotheine.</text>
</comment>
<feature type="binding site" evidence="3">
    <location>
        <position position="288"/>
    </location>
    <ligand>
        <name>CTP</name>
        <dbReference type="ChEBI" id="CHEBI:37563"/>
    </ligand>
</feature>
<evidence type="ECO:0000313" key="8">
    <source>
        <dbReference type="Proteomes" id="UP000196365"/>
    </source>
</evidence>
<dbReference type="SUPFAM" id="SSF52507">
    <property type="entry name" value="Homo-oligomeric flavin-containing Cys decarboxylases, HFCD"/>
    <property type="match status" value="1"/>
</dbReference>
<evidence type="ECO:0000256" key="2">
    <source>
        <dbReference type="ARBA" id="ARBA00023239"/>
    </source>
</evidence>
<dbReference type="EC" id="4.1.1.36" evidence="3"/>
<keyword evidence="3 4" id="KW-0436">Ligase</keyword>
<keyword evidence="3 4" id="KW-0288">FMN</keyword>
<dbReference type="Gene3D" id="3.40.50.1950">
    <property type="entry name" value="Flavin prenyltransferase-like"/>
    <property type="match status" value="1"/>
</dbReference>
<protein>
    <recommendedName>
        <fullName evidence="3">Coenzyme A biosynthesis bifunctional protein CoaBC</fullName>
    </recommendedName>
    <alternativeName>
        <fullName evidence="3">DNA/pantothenate metabolism flavoprotein</fullName>
    </alternativeName>
    <alternativeName>
        <fullName evidence="3">Phosphopantothenoylcysteine synthetase/decarboxylase</fullName>
        <shortName evidence="3">PPCS-PPCDC</shortName>
    </alternativeName>
    <domain>
        <recommendedName>
            <fullName evidence="3">Phosphopantothenoylcysteine decarboxylase</fullName>
            <shortName evidence="3">PPC decarboxylase</shortName>
            <shortName evidence="3">PPC-DC</shortName>
            <ecNumber evidence="3">4.1.1.36</ecNumber>
        </recommendedName>
        <alternativeName>
            <fullName evidence="3">CoaC</fullName>
        </alternativeName>
    </domain>
    <domain>
        <recommendedName>
            <fullName evidence="3">Phosphopantothenate--cysteine ligase</fullName>
            <ecNumber evidence="3">6.3.2.5</ecNumber>
        </recommendedName>
        <alternativeName>
            <fullName evidence="3">CoaB</fullName>
        </alternativeName>
        <alternativeName>
            <fullName evidence="3">Phosphopantothenoylcysteine synthetase</fullName>
            <shortName evidence="3">PPC synthetase</shortName>
            <shortName evidence="3">PPC-S</shortName>
        </alternativeName>
    </domain>
</protein>
<dbReference type="Pfam" id="PF02441">
    <property type="entry name" value="Flavoprotein"/>
    <property type="match status" value="1"/>
</dbReference>
<keyword evidence="3 4" id="KW-0285">Flavoprotein</keyword>
<keyword evidence="1 3" id="KW-0210">Decarboxylase</keyword>
<dbReference type="EC" id="6.3.2.5" evidence="3"/>
<feature type="domain" description="DNA/pantothenate metabolism flavoprotein C-terminal" evidence="6">
    <location>
        <begin position="186"/>
        <end position="394"/>
    </location>
</feature>
<evidence type="ECO:0000256" key="1">
    <source>
        <dbReference type="ARBA" id="ARBA00022793"/>
    </source>
</evidence>
<comment type="function">
    <text evidence="4">Catalyzes two steps in the biosynthesis of coenzyme A. In the first step cysteine is conjugated to 4'-phosphopantothenate to form 4-phosphopantothenoylcysteine, in the latter compound is decarboxylated to form 4'-phosphopantotheine.</text>
</comment>
<comment type="similarity">
    <text evidence="3 4">In the C-terminal section; belongs to the PPC synthetase family.</text>
</comment>
<dbReference type="NCBIfam" id="TIGR00521">
    <property type="entry name" value="coaBC_dfp"/>
    <property type="match status" value="1"/>
</dbReference>
<keyword evidence="8" id="KW-1185">Reference proteome</keyword>
<gene>
    <name evidence="3" type="primary">coaBC</name>
    <name evidence="7" type="ORF">SAMN02745973_00233</name>
</gene>
<dbReference type="Gene3D" id="3.40.50.10300">
    <property type="entry name" value="CoaB-like"/>
    <property type="match status" value="1"/>
</dbReference>
<feature type="binding site" evidence="3">
    <location>
        <position position="336"/>
    </location>
    <ligand>
        <name>CTP</name>
        <dbReference type="ChEBI" id="CHEBI:37563"/>
    </ligand>
</feature>
<dbReference type="Proteomes" id="UP000196365">
    <property type="component" value="Unassembled WGS sequence"/>
</dbReference>
<dbReference type="EMBL" id="FUWV01000001">
    <property type="protein sequence ID" value="SJZ35522.1"/>
    <property type="molecule type" value="Genomic_DNA"/>
</dbReference>
<evidence type="ECO:0000256" key="3">
    <source>
        <dbReference type="HAMAP-Rule" id="MF_02225"/>
    </source>
</evidence>
<dbReference type="InterPro" id="IPR035929">
    <property type="entry name" value="CoaB-like_sf"/>
</dbReference>
<dbReference type="HAMAP" id="MF_02225">
    <property type="entry name" value="CoaBC"/>
    <property type="match status" value="1"/>
</dbReference>
<feature type="domain" description="Flavoprotein" evidence="5">
    <location>
        <begin position="5"/>
        <end position="163"/>
    </location>
</feature>
<feature type="region of interest" description="Phosphopantothenoylcysteine decarboxylase" evidence="3">
    <location>
        <begin position="1"/>
        <end position="189"/>
    </location>
</feature>
<feature type="active site" description="Proton donor" evidence="3">
    <location>
        <position position="157"/>
    </location>
</feature>
<evidence type="ECO:0000256" key="4">
    <source>
        <dbReference type="RuleBase" id="RU364078"/>
    </source>
</evidence>
<comment type="catalytic activity">
    <reaction evidence="3 4">
        <text>(R)-4'-phosphopantothenate + L-cysteine + CTP = N-[(R)-4-phosphopantothenoyl]-L-cysteine + CMP + diphosphate + H(+)</text>
        <dbReference type="Rhea" id="RHEA:19397"/>
        <dbReference type="ChEBI" id="CHEBI:10986"/>
        <dbReference type="ChEBI" id="CHEBI:15378"/>
        <dbReference type="ChEBI" id="CHEBI:33019"/>
        <dbReference type="ChEBI" id="CHEBI:35235"/>
        <dbReference type="ChEBI" id="CHEBI:37563"/>
        <dbReference type="ChEBI" id="CHEBI:59458"/>
        <dbReference type="ChEBI" id="CHEBI:60377"/>
        <dbReference type="EC" id="6.3.2.5"/>
    </reaction>
</comment>
<name>A0A1T4JZ46_9FIRM</name>
<dbReference type="PANTHER" id="PTHR14359">
    <property type="entry name" value="HOMO-OLIGOMERIC FLAVIN CONTAINING CYS DECARBOXYLASE FAMILY"/>
    <property type="match status" value="1"/>
</dbReference>
<keyword evidence="3" id="KW-0511">Multifunctional enzyme</keyword>
<comment type="pathway">
    <text evidence="3 4">Cofactor biosynthesis; coenzyme A biosynthesis; CoA from (R)-pantothenate: step 2/5.</text>
</comment>
<dbReference type="GO" id="GO:0071513">
    <property type="term" value="C:phosphopantothenoylcysteine decarboxylase complex"/>
    <property type="evidence" value="ECO:0007669"/>
    <property type="project" value="TreeGrafter"/>
</dbReference>
<evidence type="ECO:0000313" key="7">
    <source>
        <dbReference type="EMBL" id="SJZ35522.1"/>
    </source>
</evidence>
<keyword evidence="3" id="KW-0460">Magnesium</keyword>
<dbReference type="GO" id="GO:0004633">
    <property type="term" value="F:phosphopantothenoylcysteine decarboxylase activity"/>
    <property type="evidence" value="ECO:0007669"/>
    <property type="project" value="UniProtKB-UniRule"/>
</dbReference>
<dbReference type="GO" id="GO:0004632">
    <property type="term" value="F:phosphopantothenate--cysteine ligase activity"/>
    <property type="evidence" value="ECO:0007669"/>
    <property type="project" value="UniProtKB-UniRule"/>
</dbReference>
<dbReference type="InterPro" id="IPR036551">
    <property type="entry name" value="Flavin_trans-like"/>
</dbReference>
<dbReference type="GO" id="GO:0046872">
    <property type="term" value="F:metal ion binding"/>
    <property type="evidence" value="ECO:0007669"/>
    <property type="project" value="UniProtKB-KW"/>
</dbReference>
<dbReference type="InterPro" id="IPR005252">
    <property type="entry name" value="CoaBC"/>
</dbReference>
<dbReference type="GO" id="GO:0015937">
    <property type="term" value="P:coenzyme A biosynthetic process"/>
    <property type="evidence" value="ECO:0007669"/>
    <property type="project" value="UniProtKB-UniRule"/>
</dbReference>
<dbReference type="UniPathway" id="UPA00241">
    <property type="reaction ID" value="UER00353"/>
</dbReference>
<dbReference type="GO" id="GO:0015941">
    <property type="term" value="P:pantothenate catabolic process"/>
    <property type="evidence" value="ECO:0007669"/>
    <property type="project" value="InterPro"/>
</dbReference>
<feature type="region of interest" description="Phosphopantothenate--cysteine ligase" evidence="3">
    <location>
        <begin position="190"/>
        <end position="396"/>
    </location>
</feature>
<comment type="catalytic activity">
    <reaction evidence="3 4">
        <text>N-[(R)-4-phosphopantothenoyl]-L-cysteine + H(+) = (R)-4'-phosphopantetheine + CO2</text>
        <dbReference type="Rhea" id="RHEA:16793"/>
        <dbReference type="ChEBI" id="CHEBI:15378"/>
        <dbReference type="ChEBI" id="CHEBI:16526"/>
        <dbReference type="ChEBI" id="CHEBI:59458"/>
        <dbReference type="ChEBI" id="CHEBI:61723"/>
        <dbReference type="EC" id="4.1.1.36"/>
    </reaction>
</comment>